<dbReference type="Proteomes" id="UP000198341">
    <property type="component" value="Chromosome 1"/>
</dbReference>
<name>K8E8V6_9CHLO</name>
<dbReference type="KEGG" id="bpg:Bathy01g05280"/>
<dbReference type="InterPro" id="IPR043198">
    <property type="entry name" value="Cyclin/Ssn8"/>
</dbReference>
<dbReference type="InterPro" id="IPR006671">
    <property type="entry name" value="Cyclin_N"/>
</dbReference>
<keyword evidence="1" id="KW-0195">Cyclin</keyword>
<dbReference type="PIRSF" id="PIRSF036580">
    <property type="entry name" value="Cyclin_L"/>
    <property type="match status" value="1"/>
</dbReference>
<dbReference type="STRING" id="41875.K8E8V6"/>
<protein>
    <recommendedName>
        <fullName evidence="2">Cyclin-like domain-containing protein</fullName>
    </recommendedName>
</protein>
<dbReference type="SMART" id="SM00385">
    <property type="entry name" value="CYCLIN"/>
    <property type="match status" value="2"/>
</dbReference>
<dbReference type="SUPFAM" id="SSF47954">
    <property type="entry name" value="Cyclin-like"/>
    <property type="match status" value="2"/>
</dbReference>
<dbReference type="Gene3D" id="1.10.472.10">
    <property type="entry name" value="Cyclin-like"/>
    <property type="match status" value="2"/>
</dbReference>
<comment type="similarity">
    <text evidence="1">Belongs to the cyclin family.</text>
</comment>
<dbReference type="AlphaFoldDB" id="K8E8V6"/>
<evidence type="ECO:0000259" key="2">
    <source>
        <dbReference type="SMART" id="SM00385"/>
    </source>
</evidence>
<evidence type="ECO:0000313" key="3">
    <source>
        <dbReference type="EMBL" id="CCO14046.1"/>
    </source>
</evidence>
<evidence type="ECO:0000313" key="4">
    <source>
        <dbReference type="Proteomes" id="UP000198341"/>
    </source>
</evidence>
<dbReference type="EMBL" id="FO082278">
    <property type="protein sequence ID" value="CCO14046.1"/>
    <property type="molecule type" value="Genomic_DNA"/>
</dbReference>
<dbReference type="InterPro" id="IPR013763">
    <property type="entry name" value="Cyclin-like_dom"/>
</dbReference>
<dbReference type="Pfam" id="PF21797">
    <property type="entry name" value="CycT2-like_C"/>
    <property type="match status" value="1"/>
</dbReference>
<dbReference type="Pfam" id="PF00134">
    <property type="entry name" value="Cyclin_N"/>
    <property type="match status" value="1"/>
</dbReference>
<dbReference type="OrthoDB" id="10264655at2759"/>
<feature type="domain" description="Cyclin-like" evidence="2">
    <location>
        <begin position="153"/>
        <end position="241"/>
    </location>
</feature>
<proteinExistence type="inferred from homology"/>
<dbReference type="eggNOG" id="KOG0835">
    <property type="taxonomic scope" value="Eukaryota"/>
</dbReference>
<dbReference type="InterPro" id="IPR036915">
    <property type="entry name" value="Cyclin-like_sf"/>
</dbReference>
<feature type="domain" description="Cyclin-like" evidence="2">
    <location>
        <begin position="34"/>
        <end position="140"/>
    </location>
</feature>
<dbReference type="GeneID" id="19018263"/>
<sequence>MYFLVSDEESAQTPSRKDEIDETQEFNARLFGCEFVRRCGRMLKLNQSCIATGQVLLHRFYFKKSLKKFDVKRMAATSIWLASKLEESPRKLRDVVNVLVRVEERMEGKKSSETVVLDVYSDRFEDIKEDLVRKERHMLKEFGFVIKIEHPHKFVLNYLQILSLAENKQLTQKALNHTNDALHTTICVRFNSETIACASIYLAAREMNVALPENPHQWWLLFDVVLEDIECVCDSLEILYKYIYIEYPPKYELLGELPPGDFEQPKGDGGKRKR</sequence>
<dbReference type="PANTHER" id="PTHR10026">
    <property type="entry name" value="CYCLIN"/>
    <property type="match status" value="1"/>
</dbReference>
<dbReference type="FunFam" id="1.10.472.10:FF:000031">
    <property type="entry name" value="cyclin-L1-1-like isoform X1"/>
    <property type="match status" value="1"/>
</dbReference>
<dbReference type="GO" id="GO:0016538">
    <property type="term" value="F:cyclin-dependent protein serine/threonine kinase regulator activity"/>
    <property type="evidence" value="ECO:0007669"/>
    <property type="project" value="InterPro"/>
</dbReference>
<dbReference type="RefSeq" id="XP_007515167.1">
    <property type="nucleotide sequence ID" value="XM_007515105.1"/>
</dbReference>
<reference evidence="3 4" key="1">
    <citation type="submission" date="2011-10" db="EMBL/GenBank/DDBJ databases">
        <authorList>
            <person name="Genoscope - CEA"/>
        </authorList>
    </citation>
    <scope>NUCLEOTIDE SEQUENCE [LARGE SCALE GENOMIC DNA]</scope>
    <source>
        <strain evidence="3 4">RCC 1105</strain>
    </source>
</reference>
<dbReference type="GO" id="GO:0006357">
    <property type="term" value="P:regulation of transcription by RNA polymerase II"/>
    <property type="evidence" value="ECO:0007669"/>
    <property type="project" value="InterPro"/>
</dbReference>
<evidence type="ECO:0000256" key="1">
    <source>
        <dbReference type="RuleBase" id="RU000383"/>
    </source>
</evidence>
<accession>K8E8V6</accession>
<dbReference type="CDD" id="cd20533">
    <property type="entry name" value="CYCLIN_CCNL_rpt2"/>
    <property type="match status" value="1"/>
</dbReference>
<dbReference type="CDD" id="cd20532">
    <property type="entry name" value="CYCLIN_CCNL_rpt1"/>
    <property type="match status" value="1"/>
</dbReference>
<keyword evidence="4" id="KW-1185">Reference proteome</keyword>
<organism evidence="3 4">
    <name type="scientific">Bathycoccus prasinos</name>
    <dbReference type="NCBI Taxonomy" id="41875"/>
    <lineage>
        <taxon>Eukaryota</taxon>
        <taxon>Viridiplantae</taxon>
        <taxon>Chlorophyta</taxon>
        <taxon>Mamiellophyceae</taxon>
        <taxon>Mamiellales</taxon>
        <taxon>Bathycoccaceae</taxon>
        <taxon>Bathycoccus</taxon>
    </lineage>
</organism>
<gene>
    <name evidence="3" type="ORF">Bathy01g05280</name>
</gene>